<accession>T1BQN6</accession>
<organism evidence="1">
    <name type="scientific">mine drainage metagenome</name>
    <dbReference type="NCBI Taxonomy" id="410659"/>
    <lineage>
        <taxon>unclassified sequences</taxon>
        <taxon>metagenomes</taxon>
        <taxon>ecological metagenomes</taxon>
    </lineage>
</organism>
<comment type="caution">
    <text evidence="1">The sequence shown here is derived from an EMBL/GenBank/DDBJ whole genome shotgun (WGS) entry which is preliminary data.</text>
</comment>
<feature type="non-terminal residue" evidence="1">
    <location>
        <position position="234"/>
    </location>
</feature>
<reference evidence="1" key="2">
    <citation type="journal article" date="2014" name="ISME J.">
        <title>Microbial stratification in low pH oxic and suboxic macroscopic growths along an acid mine drainage.</title>
        <authorList>
            <person name="Mendez-Garcia C."/>
            <person name="Mesa V."/>
            <person name="Sprenger R.R."/>
            <person name="Richter M."/>
            <person name="Diez M.S."/>
            <person name="Solano J."/>
            <person name="Bargiela R."/>
            <person name="Golyshina O.V."/>
            <person name="Manteca A."/>
            <person name="Ramos J.L."/>
            <person name="Gallego J.R."/>
            <person name="Llorente I."/>
            <person name="Martins Dos Santos V.A."/>
            <person name="Jensen O.N."/>
            <person name="Pelaez A.I."/>
            <person name="Sanchez J."/>
            <person name="Ferrer M."/>
        </authorList>
    </citation>
    <scope>NUCLEOTIDE SEQUENCE</scope>
</reference>
<name>T1BQN6_9ZZZZ</name>
<dbReference type="SUPFAM" id="SSF117396">
    <property type="entry name" value="TM1631-like"/>
    <property type="match status" value="1"/>
</dbReference>
<reference evidence="1" key="1">
    <citation type="submission" date="2013-08" db="EMBL/GenBank/DDBJ databases">
        <authorList>
            <person name="Mendez C."/>
            <person name="Richter M."/>
            <person name="Ferrer M."/>
            <person name="Sanchez J."/>
        </authorList>
    </citation>
    <scope>NUCLEOTIDE SEQUENCE</scope>
</reference>
<dbReference type="EMBL" id="AUZZ01003942">
    <property type="protein sequence ID" value="EQD55544.1"/>
    <property type="molecule type" value="Genomic_DNA"/>
</dbReference>
<dbReference type="PANTHER" id="PTHR30348">
    <property type="entry name" value="UNCHARACTERIZED PROTEIN YECE"/>
    <property type="match status" value="1"/>
</dbReference>
<dbReference type="InterPro" id="IPR036520">
    <property type="entry name" value="UPF0759_sf"/>
</dbReference>
<gene>
    <name evidence="1" type="ORF">B2A_05665</name>
</gene>
<sequence>MGVRTGCSSWTSEAWRGRFYPPGIADRDRLRYYARRFDTVEVDTSFYRDPGPDRARRWASATPDGFTFAMKMPREILDPAHPAAPEALGRFLTTARALGPKLGPILLQFPPGVVPRRHRGFLDGLLGRLDPGPRYAVELRHAQWFADPHFRDLTGRLRELKIALAWSYLTYLDVPAELTADFVYLRFIGDHTTVPASVHGEIRIDRTMAVRRWAAPAREAARDGREVWAYFNNH</sequence>
<dbReference type="PANTHER" id="PTHR30348:SF4">
    <property type="entry name" value="DUF72 DOMAIN-CONTAINING PROTEIN"/>
    <property type="match status" value="1"/>
</dbReference>
<dbReference type="InterPro" id="IPR002763">
    <property type="entry name" value="DUF72"/>
</dbReference>
<proteinExistence type="predicted"/>
<protein>
    <submittedName>
        <fullName evidence="1">Protein containing DUF72</fullName>
    </submittedName>
</protein>
<dbReference type="AlphaFoldDB" id="T1BQN6"/>
<evidence type="ECO:0000313" key="1">
    <source>
        <dbReference type="EMBL" id="EQD55544.1"/>
    </source>
</evidence>
<dbReference type="Pfam" id="PF01904">
    <property type="entry name" value="DUF72"/>
    <property type="match status" value="1"/>
</dbReference>
<dbReference type="Gene3D" id="3.20.20.410">
    <property type="entry name" value="Protein of unknown function UPF0759"/>
    <property type="match status" value="1"/>
</dbReference>